<proteinExistence type="predicted"/>
<evidence type="ECO:0000256" key="1">
    <source>
        <dbReference type="ARBA" id="ARBA00001962"/>
    </source>
</evidence>
<reference evidence="4" key="1">
    <citation type="submission" date="2024-02" db="EMBL/GenBank/DDBJ databases">
        <authorList>
            <consortium name="ELIXIR-Norway"/>
            <consortium name="Elixir Norway"/>
        </authorList>
    </citation>
    <scope>NUCLEOTIDE SEQUENCE</scope>
</reference>
<organism evidence="4 5">
    <name type="scientific">Sphagnum jensenii</name>
    <dbReference type="NCBI Taxonomy" id="128206"/>
    <lineage>
        <taxon>Eukaryota</taxon>
        <taxon>Viridiplantae</taxon>
        <taxon>Streptophyta</taxon>
        <taxon>Embryophyta</taxon>
        <taxon>Bryophyta</taxon>
        <taxon>Sphagnophytina</taxon>
        <taxon>Sphagnopsida</taxon>
        <taxon>Sphagnales</taxon>
        <taxon>Sphagnaceae</taxon>
        <taxon>Sphagnum</taxon>
    </lineage>
</organism>
<dbReference type="Pfam" id="PF05721">
    <property type="entry name" value="PhyH"/>
    <property type="match status" value="2"/>
</dbReference>
<keyword evidence="2" id="KW-0479">Metal-binding</keyword>
<keyword evidence="5" id="KW-1185">Reference proteome</keyword>
<dbReference type="Gene3D" id="2.60.120.620">
    <property type="entry name" value="q2cbj1_9rhob like domain"/>
    <property type="match status" value="2"/>
</dbReference>
<evidence type="ECO:0000313" key="4">
    <source>
        <dbReference type="EMBL" id="CAK9249919.1"/>
    </source>
</evidence>
<evidence type="ECO:0000256" key="3">
    <source>
        <dbReference type="ARBA" id="ARBA00023004"/>
    </source>
</evidence>
<dbReference type="InterPro" id="IPR008775">
    <property type="entry name" value="Phytyl_CoA_dOase-like"/>
</dbReference>
<keyword evidence="3" id="KW-0408">Iron</keyword>
<dbReference type="PANTHER" id="PTHR20883:SF15">
    <property type="entry name" value="PHYTANOYL-COA DIOXYGENASE DOMAIN-CONTAINING PROTEIN 1"/>
    <property type="match status" value="1"/>
</dbReference>
<dbReference type="Proteomes" id="UP001497444">
    <property type="component" value="Unassembled WGS sequence"/>
</dbReference>
<dbReference type="SUPFAM" id="SSF51197">
    <property type="entry name" value="Clavaminate synthase-like"/>
    <property type="match status" value="2"/>
</dbReference>
<comment type="caution">
    <text evidence="4">The sequence shown here is derived from an EMBL/GenBank/DDBJ whole genome shotgun (WGS) entry which is preliminary data.</text>
</comment>
<dbReference type="PANTHER" id="PTHR20883">
    <property type="entry name" value="PHYTANOYL-COA DIOXYGENASE DOMAIN CONTAINING 1"/>
    <property type="match status" value="1"/>
</dbReference>
<gene>
    <name evidence="4" type="ORF">CSSPJE1EN1_LOCUS25297</name>
</gene>
<evidence type="ECO:0000313" key="5">
    <source>
        <dbReference type="Proteomes" id="UP001497444"/>
    </source>
</evidence>
<comment type="cofactor">
    <cofactor evidence="1">
        <name>Fe cation</name>
        <dbReference type="ChEBI" id="CHEBI:24875"/>
    </cofactor>
</comment>
<name>A0ABP0V666_9BRYO</name>
<sequence>MKHRRIFHDQEGEKQFRTQGYFTRQLLSDADISYLLEVFKSLNPRIEKEFYSTIDSTDLDYRRQVDERIGKRISDIVTAYFINYSPLIFNFIVKEPGGDSEVFMHMDDTHVDETRYQSVNVWCPLVDTTPANGALFVMPGSHTLAYPPRGFGIPYPYSEFHELVKPRMEMVPLKAGEAIFYNNKLMHRSDPNHSNASRPAIIMAMLPDEADRIIHFHMPDMPENKVEVFELSKEFYLNFDRNKRPEGFKSLGMVDYKRVKPSREEFIRILDRVENVDLLTAGQLASLERLYTQEQFPPTGDFYLTIWRDAPEHRLMVHDHIQEIVSPAFRGLLYNYKPIISSYAVKRSSTDSAWHPHQDDTFVDEKNFVSLSIWVPLIDTHAGNGALMVWPGSHMLYTGPRSPNIPQPFKDELYSITAHLIDVNVKAGQAVIFDHRLVHASRMNVSGTDRLAVVTVLIPEEASLLYIYLDKSHKPEMIRQYEISERYYLESPLGEYSTEPDPEKFRLLATYPYIETNTIPK</sequence>
<accession>A0ABP0V666</accession>
<protein>
    <recommendedName>
        <fullName evidence="6">Phytanoyl-CoA dioxygenase</fullName>
    </recommendedName>
</protein>
<evidence type="ECO:0008006" key="6">
    <source>
        <dbReference type="Google" id="ProtNLM"/>
    </source>
</evidence>
<dbReference type="EMBL" id="CAXAQS010000068">
    <property type="protein sequence ID" value="CAK9249919.1"/>
    <property type="molecule type" value="Genomic_DNA"/>
</dbReference>
<evidence type="ECO:0000256" key="2">
    <source>
        <dbReference type="ARBA" id="ARBA00022723"/>
    </source>
</evidence>